<dbReference type="Pfam" id="PF13304">
    <property type="entry name" value="AAA_21"/>
    <property type="match status" value="1"/>
</dbReference>
<dbReference type="PANTHER" id="PTHR43581">
    <property type="entry name" value="ATP/GTP PHOSPHATASE"/>
    <property type="match status" value="1"/>
</dbReference>
<dbReference type="PANTHER" id="PTHR43581:SF4">
    <property type="entry name" value="ATP_GTP PHOSPHATASE"/>
    <property type="match status" value="1"/>
</dbReference>
<dbReference type="EMBL" id="LVEP01000040">
    <property type="protein sequence ID" value="OCB74022.1"/>
    <property type="molecule type" value="Genomic_DNA"/>
</dbReference>
<evidence type="ECO:0000259" key="1">
    <source>
        <dbReference type="Pfam" id="PF13304"/>
    </source>
</evidence>
<dbReference type="AlphaFoldDB" id="A0A1B9DWH9"/>
<dbReference type="SUPFAM" id="SSF52540">
    <property type="entry name" value="P-loop containing nucleoside triphosphate hydrolases"/>
    <property type="match status" value="1"/>
</dbReference>
<sequence>MKLLDLKIEKYKNLSNFHWEITEDNASPALLLMGKNASGKTNVLEAMIQIFDFLIHSQSKKAPFKFSITYVLEVTTINIKCNKNEALEGVSIDEVFVPVSEIRRVNNTFRAPNHTDLESLLPENIILYYSGFSGRFNTVSNKFKQEYSKLFRRQKAVALPPIIALEPIHYQMILLALFSFSNDAPIYEDFFKKYFNITALDSFEIHIKKHTGWIKDHTFENFFDTDGIVRNFIEKIHLVQLDEDAEGLPVLHRSTKYNERINWITYKFKGNNALLKLKEIFGYEDDIFKLLNILHTTKNLAGITLKVKKENIDVSIPFNGLSEGEQQFLAIKGMIYLLQGKNSLFLWDEPDTYLNPSWQWDLIPDLEINNTQYAEEDYAEEDYFQGAIQRDQFILTTHSPVLLSTVKKQAYYIDKGTISSIKNTYGLTVDESLIKQNITPRIEEVDNALKTYLELIATGQSQSEEALQLRAKLEQTMGANHQELQRANVLINFYE</sequence>
<dbReference type="RefSeq" id="WP_066336504.1">
    <property type="nucleotide sequence ID" value="NZ_CP017688.1"/>
</dbReference>
<dbReference type="InterPro" id="IPR003959">
    <property type="entry name" value="ATPase_AAA_core"/>
</dbReference>
<proteinExistence type="predicted"/>
<dbReference type="STRING" id="1763534.GCA_001831475_01476"/>
<name>A0A1B9DWH9_9FLAO</name>
<gene>
    <name evidence="2" type="ORF">LPBF_11210</name>
</gene>
<keyword evidence="3" id="KW-1185">Reference proteome</keyword>
<dbReference type="GO" id="GO:0005524">
    <property type="term" value="F:ATP binding"/>
    <property type="evidence" value="ECO:0007669"/>
    <property type="project" value="InterPro"/>
</dbReference>
<protein>
    <recommendedName>
        <fullName evidence="1">ATPase AAA-type core domain-containing protein</fullName>
    </recommendedName>
</protein>
<accession>A0A1B9DWH9</accession>
<comment type="caution">
    <text evidence="2">The sequence shown here is derived from an EMBL/GenBank/DDBJ whole genome shotgun (WGS) entry which is preliminary data.</text>
</comment>
<reference evidence="2 3" key="1">
    <citation type="submission" date="2016-03" db="EMBL/GenBank/DDBJ databases">
        <authorList>
            <person name="Ploux O."/>
        </authorList>
    </citation>
    <scope>NUCLEOTIDE SEQUENCE [LARGE SCALE GENOMIC DNA]</scope>
    <source>
        <strain evidence="2 3">LPB0076</strain>
    </source>
</reference>
<dbReference type="OrthoDB" id="9815944at2"/>
<dbReference type="Proteomes" id="UP000093510">
    <property type="component" value="Unassembled WGS sequence"/>
</dbReference>
<dbReference type="Gene3D" id="3.40.50.300">
    <property type="entry name" value="P-loop containing nucleotide triphosphate hydrolases"/>
    <property type="match status" value="1"/>
</dbReference>
<dbReference type="InterPro" id="IPR027417">
    <property type="entry name" value="P-loop_NTPase"/>
</dbReference>
<evidence type="ECO:0000313" key="2">
    <source>
        <dbReference type="EMBL" id="OCB74022.1"/>
    </source>
</evidence>
<organism evidence="2 3">
    <name type="scientific">Flavobacterium crassostreae</name>
    <dbReference type="NCBI Taxonomy" id="1763534"/>
    <lineage>
        <taxon>Bacteria</taxon>
        <taxon>Pseudomonadati</taxon>
        <taxon>Bacteroidota</taxon>
        <taxon>Flavobacteriia</taxon>
        <taxon>Flavobacteriales</taxon>
        <taxon>Flavobacteriaceae</taxon>
        <taxon>Flavobacterium</taxon>
    </lineage>
</organism>
<dbReference type="InterPro" id="IPR051396">
    <property type="entry name" value="Bact_Antivir_Def_Nuclease"/>
</dbReference>
<dbReference type="GO" id="GO:0016887">
    <property type="term" value="F:ATP hydrolysis activity"/>
    <property type="evidence" value="ECO:0007669"/>
    <property type="project" value="InterPro"/>
</dbReference>
<evidence type="ECO:0000313" key="3">
    <source>
        <dbReference type="Proteomes" id="UP000093510"/>
    </source>
</evidence>
<feature type="domain" description="ATPase AAA-type core" evidence="1">
    <location>
        <begin position="32"/>
        <end position="404"/>
    </location>
</feature>